<evidence type="ECO:0000313" key="2">
    <source>
        <dbReference type="Proteomes" id="UP000002646"/>
    </source>
</evidence>
<dbReference type="EMBL" id="AILX01000005">
    <property type="protein sequence ID" value="EJF86314.1"/>
    <property type="molecule type" value="Genomic_DNA"/>
</dbReference>
<sequence length="34" mass="3626">MTVSIPSGYFAVLRALCEVIPVNVAFCVLGIDLD</sequence>
<dbReference type="AlphaFoldDB" id="J0QT80"/>
<dbReference type="HOGENOM" id="CLU_3372291_0_0_5"/>
<proteinExistence type="predicted"/>
<name>J0QT80_9HYPH</name>
<comment type="caution">
    <text evidence="1">The sequence shown here is derived from an EMBL/GenBank/DDBJ whole genome shotgun (WGS) entry which is preliminary data.</text>
</comment>
<accession>J0QT80</accession>
<evidence type="ECO:0000313" key="1">
    <source>
        <dbReference type="EMBL" id="EJF86314.1"/>
    </source>
</evidence>
<protein>
    <submittedName>
        <fullName evidence="1">Uncharacterized protein</fullName>
    </submittedName>
</protein>
<gene>
    <name evidence="1" type="ORF">MCW_00210</name>
</gene>
<dbReference type="Proteomes" id="UP000002646">
    <property type="component" value="Unassembled WGS sequence"/>
</dbReference>
<reference evidence="1 2" key="1">
    <citation type="submission" date="2012-03" db="EMBL/GenBank/DDBJ databases">
        <title>The Genome Sequence of Bartonella washoensis 085-0475.</title>
        <authorList>
            <consortium name="The Broad Institute Genome Sequencing Platform"/>
            <consortium name="The Broad Institute Genome Sequencing Center for Infectious Disease"/>
            <person name="Feldgarden M."/>
            <person name="Kirby J."/>
            <person name="Kosoy M."/>
            <person name="Birtles R."/>
            <person name="Probert W.S."/>
            <person name="Chiaraviglio L."/>
            <person name="Young S.K."/>
            <person name="Zeng Q."/>
            <person name="Gargeya S."/>
            <person name="Fitzgerald M."/>
            <person name="Haas B."/>
            <person name="Abouelleil A."/>
            <person name="Alvarado L."/>
            <person name="Arachchi H.M."/>
            <person name="Berlin A."/>
            <person name="Chapman S.B."/>
            <person name="Gearin G."/>
            <person name="Goldberg J."/>
            <person name="Griggs A."/>
            <person name="Gujja S."/>
            <person name="Hansen M."/>
            <person name="Heiman D."/>
            <person name="Howarth C."/>
            <person name="Larimer J."/>
            <person name="Lui A."/>
            <person name="MacDonald P.J.P."/>
            <person name="McCowen C."/>
            <person name="Montmayeur A."/>
            <person name="Murphy C."/>
            <person name="Neiman D."/>
            <person name="Pearson M."/>
            <person name="Priest M."/>
            <person name="Roberts A."/>
            <person name="Saif S."/>
            <person name="Shea T."/>
            <person name="Sisk P."/>
            <person name="Stolte C."/>
            <person name="Sykes S."/>
            <person name="Wortman J."/>
            <person name="Nusbaum C."/>
            <person name="Birren B."/>
        </authorList>
    </citation>
    <scope>NUCLEOTIDE SEQUENCE [LARGE SCALE GENOMIC DNA]</scope>
    <source>
        <strain evidence="1 2">085-0475</strain>
    </source>
</reference>
<organism evidence="1 2">
    <name type="scientific">Cardidatus Bartonella washoeensis 085-0475</name>
    <dbReference type="NCBI Taxonomy" id="1094564"/>
    <lineage>
        <taxon>Bacteria</taxon>
        <taxon>Pseudomonadati</taxon>
        <taxon>Pseudomonadota</taxon>
        <taxon>Alphaproteobacteria</taxon>
        <taxon>Hyphomicrobiales</taxon>
        <taxon>Bartonellaceae</taxon>
        <taxon>Bartonella</taxon>
    </lineage>
</organism>